<dbReference type="AlphaFoldDB" id="A0A1J0GLQ4"/>
<protein>
    <submittedName>
        <fullName evidence="6">Iron-sulfur cluster repair di-iron protein</fullName>
    </submittedName>
</protein>
<dbReference type="Pfam" id="PF04405">
    <property type="entry name" value="ScdA_N"/>
    <property type="match status" value="1"/>
</dbReference>
<dbReference type="InterPro" id="IPR012312">
    <property type="entry name" value="Hemerythrin-like"/>
</dbReference>
<evidence type="ECO:0000313" key="6">
    <source>
        <dbReference type="EMBL" id="APC42277.1"/>
    </source>
</evidence>
<keyword evidence="2" id="KW-0963">Cytoplasm</keyword>
<dbReference type="InterPro" id="IPR019903">
    <property type="entry name" value="RIC_family"/>
</dbReference>
<sequence>MEKIINGNQNLGEIVSIFPGAAEIFNRYKIDYCCGGHDTLAGAMDVIEIDNEKVIEELNNAYDVFIRTNSEYKDWRKEKPSALIKHIVETHHEFTKKQLREIDILLLKVLKVHFKHHSEELLKVHRNFGTLKIELEEHLIKEEENLFPLIENFEITKDENVLSKIHRIIKDTESEHDAAGNIIKELEKITRDFNAPEGACTSFKLVYTKIHDLEKDLFIHIYLENSVLFNMFQEKKGCSIN</sequence>
<evidence type="ECO:0000256" key="2">
    <source>
        <dbReference type="ARBA" id="ARBA00022490"/>
    </source>
</evidence>
<dbReference type="EMBL" id="CP015756">
    <property type="protein sequence ID" value="APC42277.1"/>
    <property type="molecule type" value="Genomic_DNA"/>
</dbReference>
<name>A0A1J0GLQ4_9CLOT</name>
<evidence type="ECO:0000256" key="1">
    <source>
        <dbReference type="ARBA" id="ARBA00004496"/>
    </source>
</evidence>
<dbReference type="InterPro" id="IPR038062">
    <property type="entry name" value="ScdA-like_N_sf"/>
</dbReference>
<dbReference type="Gene3D" id="1.10.3910.10">
    <property type="entry name" value="SP0561-like"/>
    <property type="match status" value="1"/>
</dbReference>
<evidence type="ECO:0000313" key="7">
    <source>
        <dbReference type="Proteomes" id="UP000182569"/>
    </source>
</evidence>
<dbReference type="Pfam" id="PF01814">
    <property type="entry name" value="Hemerythrin"/>
    <property type="match status" value="1"/>
</dbReference>
<dbReference type="Gene3D" id="1.20.120.520">
    <property type="entry name" value="nmb1532 protein domain like"/>
    <property type="match status" value="1"/>
</dbReference>
<evidence type="ECO:0000256" key="3">
    <source>
        <dbReference type="ARBA" id="ARBA00022723"/>
    </source>
</evidence>
<evidence type="ECO:0000259" key="5">
    <source>
        <dbReference type="Pfam" id="PF01814"/>
    </source>
</evidence>
<evidence type="ECO:0000256" key="4">
    <source>
        <dbReference type="ARBA" id="ARBA00023004"/>
    </source>
</evidence>
<dbReference type="OrthoDB" id="9797132at2"/>
<dbReference type="PANTHER" id="PTHR36438:SF1">
    <property type="entry name" value="IRON-SULFUR CLUSTER REPAIR PROTEIN YTFE"/>
    <property type="match status" value="1"/>
</dbReference>
<accession>A0A1J0GLQ4</accession>
<dbReference type="KEGG" id="ceu:A7L45_20560"/>
<dbReference type="GO" id="GO:0046872">
    <property type="term" value="F:metal ion binding"/>
    <property type="evidence" value="ECO:0007669"/>
    <property type="project" value="UniProtKB-KW"/>
</dbReference>
<proteinExistence type="predicted"/>
<gene>
    <name evidence="6" type="ORF">A7L45_20560</name>
</gene>
<keyword evidence="3" id="KW-0479">Metal-binding</keyword>
<keyword evidence="7" id="KW-1185">Reference proteome</keyword>
<feature type="domain" description="Hemerythrin-like" evidence="5">
    <location>
        <begin position="86"/>
        <end position="231"/>
    </location>
</feature>
<dbReference type="Proteomes" id="UP000182569">
    <property type="component" value="Chromosome"/>
</dbReference>
<dbReference type="NCBIfam" id="TIGR03652">
    <property type="entry name" value="FeS_repair_RIC"/>
    <property type="match status" value="1"/>
</dbReference>
<dbReference type="GO" id="GO:0005737">
    <property type="term" value="C:cytoplasm"/>
    <property type="evidence" value="ECO:0007669"/>
    <property type="project" value="UniProtKB-SubCell"/>
</dbReference>
<keyword evidence="4" id="KW-0408">Iron</keyword>
<comment type="subcellular location">
    <subcellularLocation>
        <location evidence="1">Cytoplasm</location>
    </subcellularLocation>
</comment>
<organism evidence="6 7">
    <name type="scientific">Clostridium estertheticum subsp. estertheticum</name>
    <dbReference type="NCBI Taxonomy" id="1552"/>
    <lineage>
        <taxon>Bacteria</taxon>
        <taxon>Bacillati</taxon>
        <taxon>Bacillota</taxon>
        <taxon>Clostridia</taxon>
        <taxon>Eubacteriales</taxon>
        <taxon>Clostridiaceae</taxon>
        <taxon>Clostridium</taxon>
    </lineage>
</organism>
<dbReference type="STRING" id="1552.A7L45_20560"/>
<dbReference type="PANTHER" id="PTHR36438">
    <property type="entry name" value="IRON-SULFUR CLUSTER REPAIR PROTEIN YTFE"/>
    <property type="match status" value="1"/>
</dbReference>
<dbReference type="SUPFAM" id="SSF140683">
    <property type="entry name" value="SP0561-like"/>
    <property type="match status" value="1"/>
</dbReference>
<dbReference type="RefSeq" id="WP_071614569.1">
    <property type="nucleotide sequence ID" value="NZ_CP015756.1"/>
</dbReference>
<reference evidence="7" key="1">
    <citation type="journal article" date="2016" name="Front. Microbiol.">
        <title>Complete Genome Sequence of Clostridium estertheticum DSM 8809, a Microbe Identified in Spoiled Vacuum Packed Beef.</title>
        <authorList>
            <person name="Yu Z."/>
            <person name="Gunn L."/>
            <person name="Brennan E."/>
            <person name="Reid R."/>
            <person name="Wall P.G."/>
            <person name="Gaora O.P."/>
            <person name="Hurley D."/>
            <person name="Bolton D."/>
            <person name="Fanning S."/>
        </authorList>
    </citation>
    <scope>NUCLEOTIDE SEQUENCE [LARGE SCALE GENOMIC DNA]</scope>
    <source>
        <strain evidence="7">DSM 8809</strain>
    </source>
</reference>